<accession>A0ABN1KFI8</accession>
<dbReference type="PROSITE" id="PS50885">
    <property type="entry name" value="HAMP"/>
    <property type="match status" value="1"/>
</dbReference>
<feature type="transmembrane region" description="Helical" evidence="1">
    <location>
        <begin position="56"/>
        <end position="79"/>
    </location>
</feature>
<name>A0ABN1KFI8_CLOSU</name>
<dbReference type="Pfam" id="PF00672">
    <property type="entry name" value="HAMP"/>
    <property type="match status" value="1"/>
</dbReference>
<dbReference type="RefSeq" id="WP_343822586.1">
    <property type="nucleotide sequence ID" value="NZ_BAAACI010000001.1"/>
</dbReference>
<reference evidence="3 4" key="1">
    <citation type="journal article" date="2019" name="Int. J. Syst. Evol. Microbiol.">
        <title>The Global Catalogue of Microorganisms (GCM) 10K type strain sequencing project: providing services to taxonomists for standard genome sequencing and annotation.</title>
        <authorList>
            <consortium name="The Broad Institute Genomics Platform"/>
            <consortium name="The Broad Institute Genome Sequencing Center for Infectious Disease"/>
            <person name="Wu L."/>
            <person name="Ma J."/>
        </authorList>
    </citation>
    <scope>NUCLEOTIDE SEQUENCE [LARGE SCALE GENOMIC DNA]</scope>
    <source>
        <strain evidence="3 4">JCM 1417</strain>
    </source>
</reference>
<proteinExistence type="predicted"/>
<feature type="domain" description="HAMP" evidence="2">
    <location>
        <begin position="86"/>
        <end position="129"/>
    </location>
</feature>
<dbReference type="Proteomes" id="UP001501047">
    <property type="component" value="Unassembled WGS sequence"/>
</dbReference>
<keyword evidence="4" id="KW-1185">Reference proteome</keyword>
<evidence type="ECO:0000259" key="2">
    <source>
        <dbReference type="PROSITE" id="PS50885"/>
    </source>
</evidence>
<evidence type="ECO:0000256" key="1">
    <source>
        <dbReference type="SAM" id="Phobius"/>
    </source>
</evidence>
<sequence length="129" mass="15084">MKNKFNTISFKLIFSFFISILLSCLSIFFLGIFFLAILSLVVSSNKTIANFFYEHIISFIVLFFTLFIALIIIFFLIIIREKKYYIEDITDTIEHVSKNNLDIDITVKGKDKLGRIASSINFMSHRLRH</sequence>
<feature type="transmembrane region" description="Helical" evidence="1">
    <location>
        <begin position="12"/>
        <end position="36"/>
    </location>
</feature>
<dbReference type="CDD" id="cd06225">
    <property type="entry name" value="HAMP"/>
    <property type="match status" value="1"/>
</dbReference>
<dbReference type="Gene3D" id="6.10.340.10">
    <property type="match status" value="1"/>
</dbReference>
<dbReference type="SUPFAM" id="SSF158472">
    <property type="entry name" value="HAMP domain-like"/>
    <property type="match status" value="1"/>
</dbReference>
<protein>
    <recommendedName>
        <fullName evidence="2">HAMP domain-containing protein</fullName>
    </recommendedName>
</protein>
<dbReference type="PROSITE" id="PS51257">
    <property type="entry name" value="PROKAR_LIPOPROTEIN"/>
    <property type="match status" value="1"/>
</dbReference>
<evidence type="ECO:0000313" key="3">
    <source>
        <dbReference type="EMBL" id="GAA0764897.1"/>
    </source>
</evidence>
<organism evidence="3 4">
    <name type="scientific">Clostridium subterminale</name>
    <dbReference type="NCBI Taxonomy" id="1550"/>
    <lineage>
        <taxon>Bacteria</taxon>
        <taxon>Bacillati</taxon>
        <taxon>Bacillota</taxon>
        <taxon>Clostridia</taxon>
        <taxon>Eubacteriales</taxon>
        <taxon>Clostridiaceae</taxon>
        <taxon>Clostridium</taxon>
    </lineage>
</organism>
<keyword evidence="1" id="KW-1133">Transmembrane helix</keyword>
<gene>
    <name evidence="3" type="ORF">GCM10008908_00660</name>
</gene>
<comment type="caution">
    <text evidence="3">The sequence shown here is derived from an EMBL/GenBank/DDBJ whole genome shotgun (WGS) entry which is preliminary data.</text>
</comment>
<dbReference type="InterPro" id="IPR003660">
    <property type="entry name" value="HAMP_dom"/>
</dbReference>
<keyword evidence="1" id="KW-0472">Membrane</keyword>
<dbReference type="EMBL" id="BAAACI010000001">
    <property type="protein sequence ID" value="GAA0764897.1"/>
    <property type="molecule type" value="Genomic_DNA"/>
</dbReference>
<keyword evidence="1" id="KW-0812">Transmembrane</keyword>
<evidence type="ECO:0000313" key="4">
    <source>
        <dbReference type="Proteomes" id="UP001501047"/>
    </source>
</evidence>